<dbReference type="GO" id="GO:0003676">
    <property type="term" value="F:nucleic acid binding"/>
    <property type="evidence" value="ECO:0007669"/>
    <property type="project" value="InterPro"/>
</dbReference>
<evidence type="ECO:0000256" key="5">
    <source>
        <dbReference type="ARBA" id="ARBA00022771"/>
    </source>
</evidence>
<dbReference type="Gene3D" id="2.20.25.10">
    <property type="match status" value="1"/>
</dbReference>
<evidence type="ECO:0000256" key="2">
    <source>
        <dbReference type="ARBA" id="ARBA00018784"/>
    </source>
</evidence>
<dbReference type="InterPro" id="IPR034004">
    <property type="entry name" value="Zn_ribbon_RPA12_C"/>
</dbReference>
<dbReference type="Proteomes" id="UP000228380">
    <property type="component" value="Chromosome 8"/>
</dbReference>
<evidence type="ECO:0000313" key="10">
    <source>
        <dbReference type="Proteomes" id="UP000228380"/>
    </source>
</evidence>
<dbReference type="GO" id="GO:0008270">
    <property type="term" value="F:zinc ion binding"/>
    <property type="evidence" value="ECO:0007669"/>
    <property type="project" value="UniProtKB-KW"/>
</dbReference>
<accession>A0A8B7BEZ9</accession>
<dbReference type="PANTHER" id="PTHR11239">
    <property type="entry name" value="DNA-DIRECTED RNA POLYMERASE"/>
    <property type="match status" value="1"/>
</dbReference>
<dbReference type="RefSeq" id="XP_008775237.2">
    <property type="nucleotide sequence ID" value="XM_008777015.4"/>
</dbReference>
<keyword evidence="3" id="KW-0804">Transcription</keyword>
<evidence type="ECO:0000256" key="8">
    <source>
        <dbReference type="PROSITE-ProRule" id="PRU00472"/>
    </source>
</evidence>
<protein>
    <recommendedName>
        <fullName evidence="2">DNA-directed RNA polymerase I subunit RPA12</fullName>
    </recommendedName>
</protein>
<evidence type="ECO:0000256" key="4">
    <source>
        <dbReference type="ARBA" id="ARBA00022723"/>
    </source>
</evidence>
<keyword evidence="10" id="KW-1185">Reference proteome</keyword>
<dbReference type="Pfam" id="PF01096">
    <property type="entry name" value="Zn_ribbon_TFIIS"/>
    <property type="match status" value="1"/>
</dbReference>
<dbReference type="PANTHER" id="PTHR11239:SF14">
    <property type="entry name" value="DNA-DIRECTED RNA POLYMERASE I SUBUNIT RPA12"/>
    <property type="match status" value="1"/>
</dbReference>
<proteinExistence type="predicted"/>
<dbReference type="OrthoDB" id="10056816at2759"/>
<dbReference type="KEGG" id="pda:103695639"/>
<dbReference type="GO" id="GO:0003899">
    <property type="term" value="F:DNA-directed RNA polymerase activity"/>
    <property type="evidence" value="ECO:0007669"/>
    <property type="project" value="InterPro"/>
</dbReference>
<dbReference type="InterPro" id="IPR012164">
    <property type="entry name" value="Rpa12/Rpb9/Rpc10/TFS"/>
</dbReference>
<keyword evidence="7" id="KW-0539">Nucleus</keyword>
<sequence>MDLSFGSVDVDESRTSLVRAGSAGRWTETLSSFFSLSLSLPPLSARRPSSERQGMAFCEARDFLFCGMCGTLLSFDSLDFAECPLCGFKRAAKDIEGREAQYIIIAEDIRRELKIEPFVVLETTPVDEAVVQRAVVNESCPQCHHPQLEYYTRQLRSADEGQTVFYECPECRHKFSVNT</sequence>
<dbReference type="PROSITE" id="PS00466">
    <property type="entry name" value="ZF_TFIIS_1"/>
    <property type="match status" value="1"/>
</dbReference>
<reference evidence="11" key="2">
    <citation type="submission" date="2025-08" db="UniProtKB">
        <authorList>
            <consortium name="RefSeq"/>
        </authorList>
    </citation>
    <scope>IDENTIFICATION</scope>
    <source>
        <tissue evidence="11">Young leaves</tissue>
    </source>
</reference>
<gene>
    <name evidence="11" type="primary">LOC103695639</name>
</gene>
<keyword evidence="6" id="KW-0862">Zinc</keyword>
<dbReference type="GO" id="GO:0006363">
    <property type="term" value="P:termination of RNA polymerase I transcription"/>
    <property type="evidence" value="ECO:0007669"/>
    <property type="project" value="TreeGrafter"/>
</dbReference>
<feature type="domain" description="TFIIS-type" evidence="9">
    <location>
        <begin position="136"/>
        <end position="176"/>
    </location>
</feature>
<evidence type="ECO:0000259" key="9">
    <source>
        <dbReference type="PROSITE" id="PS51133"/>
    </source>
</evidence>
<dbReference type="CDD" id="cd10507">
    <property type="entry name" value="Zn-ribbon_RPA12"/>
    <property type="match status" value="1"/>
</dbReference>
<dbReference type="InterPro" id="IPR001222">
    <property type="entry name" value="Znf_TFIIS"/>
</dbReference>
<comment type="subcellular location">
    <subcellularLocation>
        <location evidence="1">Nucleus</location>
        <location evidence="1">Nucleolus</location>
    </subcellularLocation>
</comment>
<evidence type="ECO:0000256" key="7">
    <source>
        <dbReference type="ARBA" id="ARBA00023242"/>
    </source>
</evidence>
<dbReference type="GeneID" id="103695639"/>
<evidence type="ECO:0000256" key="3">
    <source>
        <dbReference type="ARBA" id="ARBA00022478"/>
    </source>
</evidence>
<keyword evidence="3" id="KW-0240">DNA-directed RNA polymerase</keyword>
<keyword evidence="4" id="KW-0479">Metal-binding</keyword>
<evidence type="ECO:0000313" key="11">
    <source>
        <dbReference type="RefSeq" id="XP_008775237.2"/>
    </source>
</evidence>
<dbReference type="SUPFAM" id="SSF57783">
    <property type="entry name" value="Zinc beta-ribbon"/>
    <property type="match status" value="1"/>
</dbReference>
<dbReference type="GO" id="GO:0005736">
    <property type="term" value="C:RNA polymerase I complex"/>
    <property type="evidence" value="ECO:0007669"/>
    <property type="project" value="TreeGrafter"/>
</dbReference>
<keyword evidence="5 8" id="KW-0863">Zinc-finger</keyword>
<evidence type="ECO:0000256" key="1">
    <source>
        <dbReference type="ARBA" id="ARBA00004604"/>
    </source>
</evidence>
<organism evidence="10 11">
    <name type="scientific">Phoenix dactylifera</name>
    <name type="common">Date palm</name>
    <dbReference type="NCBI Taxonomy" id="42345"/>
    <lineage>
        <taxon>Eukaryota</taxon>
        <taxon>Viridiplantae</taxon>
        <taxon>Streptophyta</taxon>
        <taxon>Embryophyta</taxon>
        <taxon>Tracheophyta</taxon>
        <taxon>Spermatophyta</taxon>
        <taxon>Magnoliopsida</taxon>
        <taxon>Liliopsida</taxon>
        <taxon>Arecaceae</taxon>
        <taxon>Coryphoideae</taxon>
        <taxon>Phoeniceae</taxon>
        <taxon>Phoenix</taxon>
    </lineage>
</organism>
<evidence type="ECO:0000256" key="6">
    <source>
        <dbReference type="ARBA" id="ARBA00022833"/>
    </source>
</evidence>
<dbReference type="AlphaFoldDB" id="A0A8B7BEZ9"/>
<dbReference type="SMART" id="SM00440">
    <property type="entry name" value="ZnF_C2C2"/>
    <property type="match status" value="1"/>
</dbReference>
<dbReference type="PROSITE" id="PS51133">
    <property type="entry name" value="ZF_TFIIS_2"/>
    <property type="match status" value="1"/>
</dbReference>
<name>A0A8B7BEZ9_PHODC</name>
<reference evidence="10" key="1">
    <citation type="journal article" date="2019" name="Nat. Commun.">
        <title>Genome-wide association mapping of date palm fruit traits.</title>
        <authorList>
            <person name="Hazzouri K.M."/>
            <person name="Gros-Balthazard M."/>
            <person name="Flowers J.M."/>
            <person name="Copetti D."/>
            <person name="Lemansour A."/>
            <person name="Lebrun M."/>
            <person name="Masmoudi K."/>
            <person name="Ferrand S."/>
            <person name="Dhar M.I."/>
            <person name="Fresquez Z.A."/>
            <person name="Rosas U."/>
            <person name="Zhang J."/>
            <person name="Talag J."/>
            <person name="Lee S."/>
            <person name="Kudrna D."/>
            <person name="Powell R.F."/>
            <person name="Leitch I.J."/>
            <person name="Krueger R.R."/>
            <person name="Wing R.A."/>
            <person name="Amiri K.M.A."/>
            <person name="Purugganan M.D."/>
        </authorList>
    </citation>
    <scope>NUCLEOTIDE SEQUENCE [LARGE SCALE GENOMIC DNA]</scope>
    <source>
        <strain evidence="10">cv. Khalas</strain>
    </source>
</reference>